<organism evidence="4 5">
    <name type="scientific">Lonepinella koalarum</name>
    <dbReference type="NCBI Taxonomy" id="53417"/>
    <lineage>
        <taxon>Bacteria</taxon>
        <taxon>Pseudomonadati</taxon>
        <taxon>Pseudomonadota</taxon>
        <taxon>Gammaproteobacteria</taxon>
        <taxon>Pasteurellales</taxon>
        <taxon>Pasteurellaceae</taxon>
        <taxon>Lonepinella</taxon>
    </lineage>
</organism>
<dbReference type="InterPro" id="IPR053142">
    <property type="entry name" value="PchR_regulatory_protein"/>
</dbReference>
<dbReference type="InterPro" id="IPR018060">
    <property type="entry name" value="HTH_AraC"/>
</dbReference>
<dbReference type="Proteomes" id="UP000295496">
    <property type="component" value="Unassembled WGS sequence"/>
</dbReference>
<keyword evidence="2" id="KW-0804">Transcription</keyword>
<dbReference type="PANTHER" id="PTHR47893:SF1">
    <property type="entry name" value="REGULATORY PROTEIN PCHR"/>
    <property type="match status" value="1"/>
</dbReference>
<dbReference type="AlphaFoldDB" id="A0A4R1KT91"/>
<evidence type="ECO:0000313" key="4">
    <source>
        <dbReference type="EMBL" id="TCK68356.1"/>
    </source>
</evidence>
<dbReference type="SUPFAM" id="SSF46689">
    <property type="entry name" value="Homeodomain-like"/>
    <property type="match status" value="2"/>
</dbReference>
<accession>A0A4R1KT91</accession>
<reference evidence="4 5" key="1">
    <citation type="submission" date="2019-03" db="EMBL/GenBank/DDBJ databases">
        <title>Genomic Encyclopedia of Type Strains, Phase IV (KMG-IV): sequencing the most valuable type-strain genomes for metagenomic binning, comparative biology and taxonomic classification.</title>
        <authorList>
            <person name="Goeker M."/>
        </authorList>
    </citation>
    <scope>NUCLEOTIDE SEQUENCE [LARGE SCALE GENOMIC DNA]</scope>
    <source>
        <strain evidence="4 5">DSM 10053</strain>
    </source>
</reference>
<sequence>MNSRPIVEMKDPLDGVTGTVIMCTLREGLLFKYADISMSDAPDNVQGLFQPGIRLIITLQGKTQLQFGKQKFVFSADKQPVAVFFPISKDIQGAKYFEANATQKELVIFIEPEWLKMSNFTQTLDYYYVEQLEKAHLQPHILHINKKILTLVNEIIEQASSSQVCQFLYKESCCLNLLFELLSQLPQFNQGQNTSLKDKRIKQLTELLLTGKADDWNLTQMAAFLHTNVTTMQRDFKQIHGISIMAYLRQLKLERSYRAILNGTSIIEAATIAGYSNPDNFTTAFRKYFNMVPSQVRKKHLACLIR</sequence>
<dbReference type="EMBL" id="SMGJ01000005">
    <property type="protein sequence ID" value="TCK68356.1"/>
    <property type="molecule type" value="Genomic_DNA"/>
</dbReference>
<proteinExistence type="predicted"/>
<evidence type="ECO:0000256" key="2">
    <source>
        <dbReference type="ARBA" id="ARBA00023163"/>
    </source>
</evidence>
<evidence type="ECO:0000259" key="3">
    <source>
        <dbReference type="PROSITE" id="PS01124"/>
    </source>
</evidence>
<keyword evidence="5" id="KW-1185">Reference proteome</keyword>
<dbReference type="PANTHER" id="PTHR47893">
    <property type="entry name" value="REGULATORY PROTEIN PCHR"/>
    <property type="match status" value="1"/>
</dbReference>
<dbReference type="SMART" id="SM00342">
    <property type="entry name" value="HTH_ARAC"/>
    <property type="match status" value="1"/>
</dbReference>
<dbReference type="GO" id="GO:0043565">
    <property type="term" value="F:sequence-specific DNA binding"/>
    <property type="evidence" value="ECO:0007669"/>
    <property type="project" value="InterPro"/>
</dbReference>
<evidence type="ECO:0000256" key="1">
    <source>
        <dbReference type="ARBA" id="ARBA00023015"/>
    </source>
</evidence>
<dbReference type="InterPro" id="IPR009057">
    <property type="entry name" value="Homeodomain-like_sf"/>
</dbReference>
<gene>
    <name evidence="4" type="ORF">EV692_1687</name>
</gene>
<feature type="domain" description="HTH araC/xylS-type" evidence="3">
    <location>
        <begin position="202"/>
        <end position="299"/>
    </location>
</feature>
<dbReference type="Gene3D" id="1.10.10.60">
    <property type="entry name" value="Homeodomain-like"/>
    <property type="match status" value="1"/>
</dbReference>
<dbReference type="Pfam" id="PF12833">
    <property type="entry name" value="HTH_18"/>
    <property type="match status" value="1"/>
</dbReference>
<protein>
    <submittedName>
        <fullName evidence="4">AraC family transcriptional regulator</fullName>
    </submittedName>
</protein>
<name>A0A4R1KT91_9PAST</name>
<evidence type="ECO:0000313" key="5">
    <source>
        <dbReference type="Proteomes" id="UP000295496"/>
    </source>
</evidence>
<dbReference type="GO" id="GO:0003700">
    <property type="term" value="F:DNA-binding transcription factor activity"/>
    <property type="evidence" value="ECO:0007669"/>
    <property type="project" value="InterPro"/>
</dbReference>
<keyword evidence="1" id="KW-0805">Transcription regulation</keyword>
<dbReference type="PROSITE" id="PS01124">
    <property type="entry name" value="HTH_ARAC_FAMILY_2"/>
    <property type="match status" value="1"/>
</dbReference>
<dbReference type="RefSeq" id="WP_132302287.1">
    <property type="nucleotide sequence ID" value="NZ_CP170642.1"/>
</dbReference>
<comment type="caution">
    <text evidence="4">The sequence shown here is derived from an EMBL/GenBank/DDBJ whole genome shotgun (WGS) entry which is preliminary data.</text>
</comment>